<feature type="transmembrane region" description="Helical" evidence="1">
    <location>
        <begin position="93"/>
        <end position="110"/>
    </location>
</feature>
<sequence length="120" mass="12776">MKCYSHNGQDAIAICKHCNKALCPVCAVDTGVGISCQGLCEEEVKIYGELMSRSKKTFATTAGSFKRNSLIYLLLGVVFLGVGLLNISSGSTLITIPAGLVFLLGAYLSYSSGNKFLKKD</sequence>
<dbReference type="OrthoDB" id="1007356at2"/>
<keyword evidence="1" id="KW-1133">Transmembrane helix</keyword>
<dbReference type="GO" id="GO:0008270">
    <property type="term" value="F:zinc ion binding"/>
    <property type="evidence" value="ECO:0007669"/>
    <property type="project" value="InterPro"/>
</dbReference>
<dbReference type="Proteomes" id="UP000297762">
    <property type="component" value="Unassembled WGS sequence"/>
</dbReference>
<dbReference type="EMBL" id="RQGF01000035">
    <property type="protein sequence ID" value="TGL58724.1"/>
    <property type="molecule type" value="Genomic_DNA"/>
</dbReference>
<comment type="caution">
    <text evidence="3">The sequence shown here is derived from an EMBL/GenBank/DDBJ whole genome shotgun (WGS) entry which is preliminary data.</text>
</comment>
<proteinExistence type="predicted"/>
<keyword evidence="1" id="KW-0472">Membrane</keyword>
<organism evidence="3 4">
    <name type="scientific">Leptospira sarikeiensis</name>
    <dbReference type="NCBI Taxonomy" id="2484943"/>
    <lineage>
        <taxon>Bacteria</taxon>
        <taxon>Pseudomonadati</taxon>
        <taxon>Spirochaetota</taxon>
        <taxon>Spirochaetia</taxon>
        <taxon>Leptospirales</taxon>
        <taxon>Leptospiraceae</taxon>
        <taxon>Leptospira</taxon>
    </lineage>
</organism>
<dbReference type="InterPro" id="IPR000315">
    <property type="entry name" value="Znf_B-box"/>
</dbReference>
<evidence type="ECO:0000313" key="3">
    <source>
        <dbReference type="EMBL" id="TGL58724.1"/>
    </source>
</evidence>
<keyword evidence="4" id="KW-1185">Reference proteome</keyword>
<gene>
    <name evidence="3" type="ORF">EHQ64_16870</name>
</gene>
<dbReference type="AlphaFoldDB" id="A0A4R9K1N3"/>
<dbReference type="RefSeq" id="WP_135650971.1">
    <property type="nucleotide sequence ID" value="NZ_RQGF01000035.1"/>
</dbReference>
<evidence type="ECO:0000313" key="4">
    <source>
        <dbReference type="Proteomes" id="UP000297762"/>
    </source>
</evidence>
<evidence type="ECO:0000256" key="1">
    <source>
        <dbReference type="SAM" id="Phobius"/>
    </source>
</evidence>
<name>A0A4R9K1N3_9LEPT</name>
<evidence type="ECO:0000259" key="2">
    <source>
        <dbReference type="PROSITE" id="PS50119"/>
    </source>
</evidence>
<feature type="domain" description="B box-type" evidence="2">
    <location>
        <begin position="1"/>
        <end position="26"/>
    </location>
</feature>
<keyword evidence="1" id="KW-0812">Transmembrane</keyword>
<protein>
    <recommendedName>
        <fullName evidence="2">B box-type domain-containing protein</fullName>
    </recommendedName>
</protein>
<dbReference type="PROSITE" id="PS50119">
    <property type="entry name" value="ZF_BBOX"/>
    <property type="match status" value="1"/>
</dbReference>
<feature type="transmembrane region" description="Helical" evidence="1">
    <location>
        <begin position="70"/>
        <end position="87"/>
    </location>
</feature>
<reference evidence="3" key="1">
    <citation type="journal article" date="2019" name="PLoS Negl. Trop. Dis.">
        <title>Revisiting the worldwide diversity of Leptospira species in the environment.</title>
        <authorList>
            <person name="Vincent A.T."/>
            <person name="Schiettekatte O."/>
            <person name="Bourhy P."/>
            <person name="Veyrier F.J."/>
            <person name="Picardeau M."/>
        </authorList>
    </citation>
    <scope>NUCLEOTIDE SEQUENCE [LARGE SCALE GENOMIC DNA]</scope>
    <source>
        <strain evidence="3">201702455</strain>
    </source>
</reference>
<accession>A0A4R9K1N3</accession>